<organism evidence="1">
    <name type="scientific">marine sediment metagenome</name>
    <dbReference type="NCBI Taxonomy" id="412755"/>
    <lineage>
        <taxon>unclassified sequences</taxon>
        <taxon>metagenomes</taxon>
        <taxon>ecological metagenomes</taxon>
    </lineage>
</organism>
<protein>
    <submittedName>
        <fullName evidence="1">Uncharacterized protein</fullName>
    </submittedName>
</protein>
<dbReference type="AlphaFoldDB" id="X1SEI5"/>
<evidence type="ECO:0000313" key="1">
    <source>
        <dbReference type="EMBL" id="GAI73830.1"/>
    </source>
</evidence>
<name>X1SEI5_9ZZZZ</name>
<gene>
    <name evidence="1" type="ORF">S12H4_20177</name>
</gene>
<comment type="caution">
    <text evidence="1">The sequence shown here is derived from an EMBL/GenBank/DDBJ whole genome shotgun (WGS) entry which is preliminary data.</text>
</comment>
<proteinExistence type="predicted"/>
<reference evidence="1" key="1">
    <citation type="journal article" date="2014" name="Front. Microbiol.">
        <title>High frequency of phylogenetically diverse reductive dehalogenase-homologous genes in deep subseafloor sedimentary metagenomes.</title>
        <authorList>
            <person name="Kawai M."/>
            <person name="Futagami T."/>
            <person name="Toyoda A."/>
            <person name="Takaki Y."/>
            <person name="Nishi S."/>
            <person name="Hori S."/>
            <person name="Arai W."/>
            <person name="Tsubouchi T."/>
            <person name="Morono Y."/>
            <person name="Uchiyama I."/>
            <person name="Ito T."/>
            <person name="Fujiyama A."/>
            <person name="Inagaki F."/>
            <person name="Takami H."/>
        </authorList>
    </citation>
    <scope>NUCLEOTIDE SEQUENCE</scope>
    <source>
        <strain evidence="1">Expedition CK06-06</strain>
    </source>
</reference>
<sequence length="115" mass="12951">MMGKKGFIMKVTFNQVEEFIDELGMDAGKVDRGIVRCTKLFEPSRLSPSIRLVSIFSTYSVAGQVITLTRYCGDIWGINQEKDNEVIAKADAYLKSIEEACKHLKLEVRAGMLEE</sequence>
<dbReference type="EMBL" id="BARW01010188">
    <property type="protein sequence ID" value="GAI73830.1"/>
    <property type="molecule type" value="Genomic_DNA"/>
</dbReference>
<accession>X1SEI5</accession>